<comment type="function">
    <text evidence="8">Catalyzes the aldol cleavage of 4-hydroxy-4-methyl-2-oxoglutarate (HMG) into 2 molecules of pyruvate. Also contains a secondary oxaloacetate (OAA) decarboxylase activity due to the common pyruvate enolate transition state formed following C-C bond cleavage in the retro-aldol and decarboxylation reactions.</text>
</comment>
<dbReference type="Proteomes" id="UP000295258">
    <property type="component" value="Unassembled WGS sequence"/>
</dbReference>
<feature type="non-terminal residue" evidence="14">
    <location>
        <position position="1"/>
    </location>
</feature>
<evidence type="ECO:0000256" key="4">
    <source>
        <dbReference type="ARBA" id="ARBA00011233"/>
    </source>
</evidence>
<gene>
    <name evidence="14" type="ORF">E1292_38690</name>
</gene>
<dbReference type="GO" id="GO:0008948">
    <property type="term" value="F:oxaloacetate decarboxylase activity"/>
    <property type="evidence" value="ECO:0007669"/>
    <property type="project" value="UniProtKB-EC"/>
</dbReference>
<keyword evidence="13" id="KW-0479">Metal-binding</keyword>
<dbReference type="AlphaFoldDB" id="A0A4R4V355"/>
<dbReference type="Pfam" id="PF03737">
    <property type="entry name" value="RraA-like"/>
    <property type="match status" value="1"/>
</dbReference>
<evidence type="ECO:0000256" key="8">
    <source>
        <dbReference type="ARBA" id="ARBA00025046"/>
    </source>
</evidence>
<dbReference type="CDD" id="cd16841">
    <property type="entry name" value="RraA_family"/>
    <property type="match status" value="1"/>
</dbReference>
<comment type="subunit">
    <text evidence="4">Homotrimer.</text>
</comment>
<evidence type="ECO:0000256" key="6">
    <source>
        <dbReference type="ARBA" id="ARBA00012947"/>
    </source>
</evidence>
<proteinExistence type="inferred from homology"/>
<dbReference type="EC" id="4.1.1.112" evidence="6"/>
<evidence type="ECO:0000256" key="2">
    <source>
        <dbReference type="ARBA" id="ARBA00001968"/>
    </source>
</evidence>
<reference evidence="14 15" key="1">
    <citation type="submission" date="2019-03" db="EMBL/GenBank/DDBJ databases">
        <title>Draft genome sequences of novel Actinobacteria.</title>
        <authorList>
            <person name="Sahin N."/>
            <person name="Ay H."/>
            <person name="Saygin H."/>
        </authorList>
    </citation>
    <scope>NUCLEOTIDE SEQUENCE [LARGE SCALE GENOMIC DNA]</scope>
    <source>
        <strain evidence="14 15">KC310</strain>
    </source>
</reference>
<feature type="binding site" evidence="13">
    <location>
        <position position="29"/>
    </location>
    <ligand>
        <name>Mg(2+)</name>
        <dbReference type="ChEBI" id="CHEBI:18420"/>
    </ligand>
</feature>
<dbReference type="GO" id="GO:0047443">
    <property type="term" value="F:4-hydroxy-4-methyl-2-oxoglutarate aldolase activity"/>
    <property type="evidence" value="ECO:0007669"/>
    <property type="project" value="UniProtKB-EC"/>
</dbReference>
<organism evidence="14 15">
    <name type="scientific">Nonomuraea deserti</name>
    <dbReference type="NCBI Taxonomy" id="1848322"/>
    <lineage>
        <taxon>Bacteria</taxon>
        <taxon>Bacillati</taxon>
        <taxon>Actinomycetota</taxon>
        <taxon>Actinomycetes</taxon>
        <taxon>Streptosporangiales</taxon>
        <taxon>Streptosporangiaceae</taxon>
        <taxon>Nonomuraea</taxon>
    </lineage>
</organism>
<evidence type="ECO:0000256" key="5">
    <source>
        <dbReference type="ARBA" id="ARBA00012213"/>
    </source>
</evidence>
<keyword evidence="15" id="KW-1185">Reference proteome</keyword>
<evidence type="ECO:0000313" key="15">
    <source>
        <dbReference type="Proteomes" id="UP000295258"/>
    </source>
</evidence>
<dbReference type="InterPro" id="IPR005493">
    <property type="entry name" value="RraA/RraA-like"/>
</dbReference>
<evidence type="ECO:0000256" key="10">
    <source>
        <dbReference type="ARBA" id="ARBA00030169"/>
    </source>
</evidence>
<feature type="binding site" evidence="13">
    <location>
        <position position="28"/>
    </location>
    <ligand>
        <name>substrate</name>
    </ligand>
</feature>
<sequence length="142" mass="15068">EGGPWGDLMSVAAKARECAGLVIDGYVRDGAVIREHDFDVFARGLSVKGTSKENLGLVNHPVSCGGVIVEPGDLILGDDDGVCVVPKADAAYVLERATIRLQEEQRSRARFAQGETLWSTAGFQETAVAKGLREEPVSGANQ</sequence>
<dbReference type="PANTHER" id="PTHR33254:SF4">
    <property type="entry name" value="4-HYDROXY-4-METHYL-2-OXOGLUTARATE ALDOLASE 3-RELATED"/>
    <property type="match status" value="1"/>
</dbReference>
<comment type="catalytic activity">
    <reaction evidence="12">
        <text>oxaloacetate + H(+) = pyruvate + CO2</text>
        <dbReference type="Rhea" id="RHEA:15641"/>
        <dbReference type="ChEBI" id="CHEBI:15361"/>
        <dbReference type="ChEBI" id="CHEBI:15378"/>
        <dbReference type="ChEBI" id="CHEBI:16452"/>
        <dbReference type="ChEBI" id="CHEBI:16526"/>
        <dbReference type="EC" id="4.1.1.112"/>
    </reaction>
</comment>
<dbReference type="GO" id="GO:0046872">
    <property type="term" value="F:metal ion binding"/>
    <property type="evidence" value="ECO:0007669"/>
    <property type="project" value="UniProtKB-KW"/>
</dbReference>
<protein>
    <recommendedName>
        <fullName evidence="7">Putative 4-hydroxy-4-methyl-2-oxoglutarate aldolase</fullName>
        <ecNumber evidence="6">4.1.1.112</ecNumber>
        <ecNumber evidence="5">4.1.3.17</ecNumber>
    </recommendedName>
    <alternativeName>
        <fullName evidence="11">Oxaloacetate decarboxylase</fullName>
    </alternativeName>
    <alternativeName>
        <fullName evidence="9">Regulator of ribonuclease activity homolog</fullName>
    </alternativeName>
    <alternativeName>
        <fullName evidence="10">RraA-like protein</fullName>
    </alternativeName>
</protein>
<keyword evidence="13" id="KW-0460">Magnesium</keyword>
<evidence type="ECO:0000256" key="13">
    <source>
        <dbReference type="PIRSR" id="PIRSR605493-1"/>
    </source>
</evidence>
<accession>A0A4R4V355</accession>
<dbReference type="InterPro" id="IPR036704">
    <property type="entry name" value="RraA/RraA-like_sf"/>
</dbReference>
<evidence type="ECO:0000256" key="12">
    <source>
        <dbReference type="ARBA" id="ARBA00047973"/>
    </source>
</evidence>
<comment type="caution">
    <text evidence="14">The sequence shown here is derived from an EMBL/GenBank/DDBJ whole genome shotgun (WGS) entry which is preliminary data.</text>
</comment>
<evidence type="ECO:0000256" key="1">
    <source>
        <dbReference type="ARBA" id="ARBA00001342"/>
    </source>
</evidence>
<comment type="similarity">
    <text evidence="3">Belongs to the class II aldolase/RraA-like family.</text>
</comment>
<dbReference type="PANTHER" id="PTHR33254">
    <property type="entry name" value="4-HYDROXY-4-METHYL-2-OXOGLUTARATE ALDOLASE 3-RELATED"/>
    <property type="match status" value="1"/>
</dbReference>
<comment type="cofactor">
    <cofactor evidence="2">
        <name>a divalent metal cation</name>
        <dbReference type="ChEBI" id="CHEBI:60240"/>
    </cofactor>
</comment>
<dbReference type="EC" id="4.1.3.17" evidence="5"/>
<feature type="binding site" evidence="13">
    <location>
        <begin position="6"/>
        <end position="9"/>
    </location>
    <ligand>
        <name>substrate</name>
    </ligand>
</feature>
<evidence type="ECO:0000256" key="11">
    <source>
        <dbReference type="ARBA" id="ARBA00032305"/>
    </source>
</evidence>
<dbReference type="SUPFAM" id="SSF89562">
    <property type="entry name" value="RraA-like"/>
    <property type="match status" value="1"/>
</dbReference>
<comment type="cofactor">
    <cofactor evidence="13">
        <name>Mg(2+)</name>
        <dbReference type="ChEBI" id="CHEBI:18420"/>
    </cofactor>
</comment>
<evidence type="ECO:0000256" key="3">
    <source>
        <dbReference type="ARBA" id="ARBA00008621"/>
    </source>
</evidence>
<dbReference type="Gene3D" id="3.50.30.40">
    <property type="entry name" value="Ribonuclease E inhibitor RraA/RraA-like"/>
    <property type="match status" value="1"/>
</dbReference>
<dbReference type="EMBL" id="SMKO01000166">
    <property type="protein sequence ID" value="TDC96114.1"/>
    <property type="molecule type" value="Genomic_DNA"/>
</dbReference>
<comment type="catalytic activity">
    <reaction evidence="1">
        <text>4-hydroxy-4-methyl-2-oxoglutarate = 2 pyruvate</text>
        <dbReference type="Rhea" id="RHEA:22748"/>
        <dbReference type="ChEBI" id="CHEBI:15361"/>
        <dbReference type="ChEBI" id="CHEBI:58276"/>
        <dbReference type="EC" id="4.1.3.17"/>
    </reaction>
</comment>
<evidence type="ECO:0000313" key="14">
    <source>
        <dbReference type="EMBL" id="TDC96114.1"/>
    </source>
</evidence>
<evidence type="ECO:0000256" key="9">
    <source>
        <dbReference type="ARBA" id="ARBA00029596"/>
    </source>
</evidence>
<name>A0A4R4V355_9ACTN</name>
<dbReference type="RefSeq" id="WP_369334351.1">
    <property type="nucleotide sequence ID" value="NZ_SMKO01000166.1"/>
</dbReference>
<evidence type="ECO:0000256" key="7">
    <source>
        <dbReference type="ARBA" id="ARBA00016549"/>
    </source>
</evidence>